<dbReference type="STRING" id="1072256.CUTER_11135"/>
<feature type="domain" description="Schlafen AlbA-2" evidence="1">
    <location>
        <begin position="33"/>
        <end position="133"/>
    </location>
</feature>
<accession>A0A0G3HJT4</accession>
<dbReference type="InterPro" id="IPR036388">
    <property type="entry name" value="WH-like_DNA-bd_sf"/>
</dbReference>
<dbReference type="GO" id="GO:0003678">
    <property type="term" value="F:DNA helicase activity"/>
    <property type="evidence" value="ECO:0007669"/>
    <property type="project" value="UniProtKB-EC"/>
</dbReference>
<dbReference type="SUPFAM" id="SSF46785">
    <property type="entry name" value="Winged helix' DNA-binding domain"/>
    <property type="match status" value="1"/>
</dbReference>
<dbReference type="RefSeq" id="WP_052844132.1">
    <property type="nucleotide sequence ID" value="NZ_CP011546.1"/>
</dbReference>
<evidence type="ECO:0000313" key="2">
    <source>
        <dbReference type="EMBL" id="AKK12188.1"/>
    </source>
</evidence>
<dbReference type="EC" id="3.6.4.12" evidence="2"/>
<name>A0A0G3HJT4_9CORY</name>
<reference evidence="2 3" key="1">
    <citation type="journal article" date="2015" name="Genome Announc.">
        <title>Virulence Factor Genes Detected in the Complete Genome Sequence of Corynebacterium uterequi DSM 45634, Isolated from the Uterus of a Maiden Mare.</title>
        <authorList>
            <person name="Ruckert C."/>
            <person name="Kriete M."/>
            <person name="Jaenicke S."/>
            <person name="Winkler A."/>
            <person name="Tauch A."/>
        </authorList>
    </citation>
    <scope>NUCLEOTIDE SEQUENCE [LARGE SCALE GENOMIC DNA]</scope>
    <source>
        <strain evidence="2 3">DSM 45634</strain>
    </source>
</reference>
<dbReference type="PANTHER" id="PTHR30595:SF6">
    <property type="entry name" value="SCHLAFEN ALBA-2 DOMAIN-CONTAINING PROTEIN"/>
    <property type="match status" value="1"/>
</dbReference>
<dbReference type="InterPro" id="IPR038461">
    <property type="entry name" value="Schlafen_AlbA_2_dom_sf"/>
</dbReference>
<organism evidence="2 3">
    <name type="scientific">Corynebacterium uterequi</name>
    <dbReference type="NCBI Taxonomy" id="1072256"/>
    <lineage>
        <taxon>Bacteria</taxon>
        <taxon>Bacillati</taxon>
        <taxon>Actinomycetota</taxon>
        <taxon>Actinomycetes</taxon>
        <taxon>Mycobacteriales</taxon>
        <taxon>Corynebacteriaceae</taxon>
        <taxon>Corynebacterium</taxon>
    </lineage>
</organism>
<dbReference type="PATRIC" id="fig|1072256.5.peg.2192"/>
<protein>
    <submittedName>
        <fullName evidence="2">Putative transcriptional regulator with HTH domain</fullName>
        <ecNumber evidence="2">3.6.4.12</ecNumber>
    </submittedName>
</protein>
<dbReference type="AlphaFoldDB" id="A0A0G3HJT4"/>
<evidence type="ECO:0000259" key="1">
    <source>
        <dbReference type="Pfam" id="PF04326"/>
    </source>
</evidence>
<gene>
    <name evidence="2" type="ORF">CUTER_11135</name>
</gene>
<evidence type="ECO:0000313" key="3">
    <source>
        <dbReference type="Proteomes" id="UP000035548"/>
    </source>
</evidence>
<dbReference type="PANTHER" id="PTHR30595">
    <property type="entry name" value="GLPR-RELATED TRANSCRIPTIONAL REPRESSOR"/>
    <property type="match status" value="1"/>
</dbReference>
<dbReference type="EMBL" id="CP011546">
    <property type="protein sequence ID" value="AKK12188.1"/>
    <property type="molecule type" value="Genomic_DNA"/>
</dbReference>
<keyword evidence="2" id="KW-0378">Hydrolase</keyword>
<dbReference type="Gene3D" id="3.30.950.30">
    <property type="entry name" value="Schlafen, AAA domain"/>
    <property type="match status" value="1"/>
</dbReference>
<proteinExistence type="predicted"/>
<dbReference type="Gene3D" id="1.10.10.10">
    <property type="entry name" value="Winged helix-like DNA-binding domain superfamily/Winged helix DNA-binding domain"/>
    <property type="match status" value="1"/>
</dbReference>
<dbReference type="InterPro" id="IPR038475">
    <property type="entry name" value="RecG_C_sf"/>
</dbReference>
<reference evidence="3" key="2">
    <citation type="submission" date="2015-05" db="EMBL/GenBank/DDBJ databases">
        <title>Complete genome sequence of Corynebacterium uterequi DSM 45634, isolated from the uterus of a maiden mare.</title>
        <authorList>
            <person name="Ruckert C."/>
            <person name="Albersmeier A."/>
            <person name="Winkler A."/>
            <person name="Tauch A."/>
        </authorList>
    </citation>
    <scope>NUCLEOTIDE SEQUENCE [LARGE SCALE GENOMIC DNA]</scope>
    <source>
        <strain evidence="3">DSM 45634</strain>
    </source>
</reference>
<dbReference type="OrthoDB" id="9805115at2"/>
<dbReference type="Pfam" id="PF04326">
    <property type="entry name" value="SLFN_AlbA_2"/>
    <property type="match status" value="1"/>
</dbReference>
<dbReference type="Pfam" id="PF13749">
    <property type="entry name" value="HATPase_c_4"/>
    <property type="match status" value="1"/>
</dbReference>
<dbReference type="Gene3D" id="3.30.565.60">
    <property type="match status" value="1"/>
</dbReference>
<dbReference type="InterPro" id="IPR036390">
    <property type="entry name" value="WH_DNA-bd_sf"/>
</dbReference>
<dbReference type="InterPro" id="IPR007421">
    <property type="entry name" value="Schlafen_AlbA_2_dom"/>
</dbReference>
<dbReference type="KEGG" id="cut:CUTER_11135"/>
<keyword evidence="3" id="KW-1185">Reference proteome</keyword>
<sequence>MTWTMRQVLETLEELKRSKDATMAVECRRARSEMPLDLGPTLCAFANMPAGGVILFGVSEAEGYTITGAANPRQLFAQVADYTQQFIEPAPELRESYLSSGGFDVLVVEVHPLDPESKPATIEGRSYLRRPDGNFLLGPSDVRMLEIAALPSDERVDHGSRPVTGTSTALLDSSLVAAYLAAVRRDSPRMATVDDAQVLAATGITDVAGNITVAGLYALGFYPQGRIRGLGATGVVELPHDATEASTQRVQRFEGPLPVLLHDMCQWIEDSLQATRTPADGKSSDTTDIPASAIRELVANALLHRDISPLSEASGKEVTVKVTSQALVIENPGGLHGVSIDQLSGHERFQAAANPRLYEIVRRLHTDDGRPVIESEGAGIHSIFEATRDINLCPPRMEDTGVMFRALLLRSPRIDGQELVWVEDLPGFASTGQKELYVSLRRGHSWTKTEWIRHRASVPSAMGVGEVDTLVAWGLIRVDGDRIVLTGPSVTDNATSAGADALDAVGGTEGLRNLGRNVPAVYRALADGELSVRDVQQRTGLTTGQVRYSLKPLVHKGLVEMIGGQGARATTYRLATES</sequence>
<dbReference type="Proteomes" id="UP000035548">
    <property type="component" value="Chromosome"/>
</dbReference>
<dbReference type="GO" id="GO:0016787">
    <property type="term" value="F:hydrolase activity"/>
    <property type="evidence" value="ECO:0007669"/>
    <property type="project" value="UniProtKB-KW"/>
</dbReference>